<organism evidence="3 4">
    <name type="scientific">Pseudoalteromonas luteoviolacea</name>
    <dbReference type="NCBI Taxonomy" id="43657"/>
    <lineage>
        <taxon>Bacteria</taxon>
        <taxon>Pseudomonadati</taxon>
        <taxon>Pseudomonadota</taxon>
        <taxon>Gammaproteobacteria</taxon>
        <taxon>Alteromonadales</taxon>
        <taxon>Pseudoalteromonadaceae</taxon>
        <taxon>Pseudoalteromonas</taxon>
    </lineage>
</organism>
<dbReference type="PROSITE" id="PS50848">
    <property type="entry name" value="START"/>
    <property type="match status" value="1"/>
</dbReference>
<reference evidence="4" key="1">
    <citation type="submission" date="2016-07" db="EMBL/GenBank/DDBJ databases">
        <authorList>
            <person name="Florea S."/>
            <person name="Webb J.S."/>
            <person name="Jaromczyk J."/>
            <person name="Schardl C.L."/>
        </authorList>
    </citation>
    <scope>NUCLEOTIDE SEQUENCE [LARGE SCALE GENOMIC DNA]</scope>
    <source>
        <strain evidence="4">IPB1</strain>
    </source>
</reference>
<keyword evidence="1" id="KW-0812">Transmembrane</keyword>
<name>A0A1C0TNJ0_9GAMM</name>
<feature type="domain" description="START" evidence="2">
    <location>
        <begin position="30"/>
        <end position="210"/>
    </location>
</feature>
<evidence type="ECO:0000256" key="1">
    <source>
        <dbReference type="SAM" id="Phobius"/>
    </source>
</evidence>
<evidence type="ECO:0000313" key="4">
    <source>
        <dbReference type="Proteomes" id="UP000093366"/>
    </source>
</evidence>
<dbReference type="SUPFAM" id="SSF55961">
    <property type="entry name" value="Bet v1-like"/>
    <property type="match status" value="1"/>
</dbReference>
<dbReference type="GO" id="GO:0008289">
    <property type="term" value="F:lipid binding"/>
    <property type="evidence" value="ECO:0007669"/>
    <property type="project" value="InterPro"/>
</dbReference>
<dbReference type="Pfam" id="PF01852">
    <property type="entry name" value="START"/>
    <property type="match status" value="1"/>
</dbReference>
<feature type="transmembrane region" description="Helical" evidence="1">
    <location>
        <begin position="12"/>
        <end position="30"/>
    </location>
</feature>
<dbReference type="OrthoDB" id="5734556at2"/>
<dbReference type="Proteomes" id="UP000093366">
    <property type="component" value="Unassembled WGS sequence"/>
</dbReference>
<protein>
    <recommendedName>
        <fullName evidence="2">START domain-containing protein</fullName>
    </recommendedName>
</protein>
<dbReference type="PANTHER" id="PTHR19308:SF14">
    <property type="entry name" value="START DOMAIN-CONTAINING PROTEIN"/>
    <property type="match status" value="1"/>
</dbReference>
<dbReference type="InterPro" id="IPR023393">
    <property type="entry name" value="START-like_dom_sf"/>
</dbReference>
<dbReference type="Gene3D" id="3.30.530.20">
    <property type="match status" value="1"/>
</dbReference>
<dbReference type="InterPro" id="IPR002913">
    <property type="entry name" value="START_lipid-bd_dom"/>
</dbReference>
<dbReference type="GO" id="GO:0005737">
    <property type="term" value="C:cytoplasm"/>
    <property type="evidence" value="ECO:0007669"/>
    <property type="project" value="UniProtKB-ARBA"/>
</dbReference>
<dbReference type="RefSeq" id="WP_065791350.1">
    <property type="nucleotide sequence ID" value="NZ_JAGJED010000011.1"/>
</dbReference>
<proteinExistence type="predicted"/>
<dbReference type="InterPro" id="IPR051213">
    <property type="entry name" value="START_lipid_transfer"/>
</dbReference>
<evidence type="ECO:0000259" key="2">
    <source>
        <dbReference type="PROSITE" id="PS50848"/>
    </source>
</evidence>
<comment type="caution">
    <text evidence="3">The sequence shown here is derived from an EMBL/GenBank/DDBJ whole genome shotgun (WGS) entry which is preliminary data.</text>
</comment>
<dbReference type="EMBL" id="MAUJ01000005">
    <property type="protein sequence ID" value="OCQ20444.1"/>
    <property type="molecule type" value="Genomic_DNA"/>
</dbReference>
<sequence>MLRLIVNHIGNVYFFGALICAITMSTAHGNESWTLYKSNKWLEIHYKKLPNGLLQVKGQARLSGAVTKSVIHALTDTESIPTWVSNVRSVTVLAQPEPNQSLVYTKLNLPWPVADREMLTLSCFSQEEENKYVLKIRSAASGSRAKSDLQVTDVDIKWTFLEYASDLHITYTAQARLNGSVPNWIANIASLKNTRNMLQSLRKKLSESPDVLSEWTLPPGDCDGF</sequence>
<keyword evidence="1" id="KW-0472">Membrane</keyword>
<evidence type="ECO:0000313" key="3">
    <source>
        <dbReference type="EMBL" id="OCQ20444.1"/>
    </source>
</evidence>
<accession>A0A1C0TNJ0</accession>
<keyword evidence="1" id="KW-1133">Transmembrane helix</keyword>
<dbReference type="AlphaFoldDB" id="A0A1C0TNJ0"/>
<dbReference type="PANTHER" id="PTHR19308">
    <property type="entry name" value="PHOSPHATIDYLCHOLINE TRANSFER PROTEIN"/>
    <property type="match status" value="1"/>
</dbReference>
<gene>
    <name evidence="3" type="ORF">A7985_15405</name>
</gene>